<protein>
    <submittedName>
        <fullName evidence="2">DUF4226 domain-containing protein</fullName>
    </submittedName>
</protein>
<dbReference type="InterPro" id="IPR019710">
    <property type="entry name" value="DUF4226"/>
</dbReference>
<comment type="caution">
    <text evidence="2">The sequence shown here is derived from an EMBL/GenBank/DDBJ whole genome shotgun (WGS) entry which is preliminary data.</text>
</comment>
<sequence>MTEDPDGFADAARTRELQLANRLAASVAADEEFQTILRDAVENNRSSRQRLDAIEAEIRQAATTWPALDTPAGSRQFQQFLTAKTREIYRVVDDATKDSAHRSRLVETLTNHYKLGGDKD</sequence>
<dbReference type="Proteomes" id="UP001298593">
    <property type="component" value="Unassembled WGS sequence"/>
</dbReference>
<reference evidence="2 3" key="1">
    <citation type="submission" date="2023-12" db="EMBL/GenBank/DDBJ databases">
        <title>Description of new species of Mycobacterium terrae complex isolated from sewage at the Sao Paulo Zoological Park Foundation in Brazil.</title>
        <authorList>
            <person name="Romagnoli C.L."/>
            <person name="Conceicao E.C."/>
            <person name="Machado E."/>
            <person name="Barreto L.B.P.F."/>
            <person name="Sharma A."/>
            <person name="Silva N.M."/>
            <person name="Marques L.E."/>
            <person name="Juliana M.A."/>
            <person name="Lourenco M.C.S."/>
            <person name="Digiampietri L.A."/>
            <person name="Suffys P.N."/>
            <person name="Viana-Niero C."/>
        </authorList>
    </citation>
    <scope>NUCLEOTIDE SEQUENCE [LARGE SCALE GENOMIC DNA]</scope>
    <source>
        <strain evidence="2 3">MYC340</strain>
    </source>
</reference>
<evidence type="ECO:0000313" key="2">
    <source>
        <dbReference type="EMBL" id="MEB3034795.1"/>
    </source>
</evidence>
<dbReference type="EMBL" id="JAYJJU010000041">
    <property type="protein sequence ID" value="MEB3034795.1"/>
    <property type="molecule type" value="Genomic_DNA"/>
</dbReference>
<accession>A0ABU5Y3K8</accession>
<organism evidence="2 3">
    <name type="scientific">[Mycobacterium] nativiensis</name>
    <dbReference type="NCBI Taxonomy" id="2855503"/>
    <lineage>
        <taxon>Bacteria</taxon>
        <taxon>Bacillati</taxon>
        <taxon>Actinomycetota</taxon>
        <taxon>Actinomycetes</taxon>
        <taxon>Mycobacteriales</taxon>
        <taxon>Mycobacteriaceae</taxon>
        <taxon>Mycolicibacter</taxon>
    </lineage>
</organism>
<evidence type="ECO:0000256" key="1">
    <source>
        <dbReference type="SAM" id="Coils"/>
    </source>
</evidence>
<dbReference type="RefSeq" id="WP_224974313.1">
    <property type="nucleotide sequence ID" value="NZ_JAYJJU010000041.1"/>
</dbReference>
<proteinExistence type="predicted"/>
<dbReference type="Pfam" id="PF10774">
    <property type="entry name" value="DUF4226"/>
    <property type="match status" value="1"/>
</dbReference>
<gene>
    <name evidence="2" type="ORF">KV113_24960</name>
</gene>
<name>A0ABU5Y3K8_9MYCO</name>
<evidence type="ECO:0000313" key="3">
    <source>
        <dbReference type="Proteomes" id="UP001298593"/>
    </source>
</evidence>
<keyword evidence="1" id="KW-0175">Coiled coil</keyword>
<feature type="coiled-coil region" evidence="1">
    <location>
        <begin position="37"/>
        <end position="64"/>
    </location>
</feature>
<keyword evidence="3" id="KW-1185">Reference proteome</keyword>